<dbReference type="PATRIC" id="fig|1618635.3.peg.324"/>
<evidence type="ECO:0000313" key="6">
    <source>
        <dbReference type="Proteomes" id="UP000034190"/>
    </source>
</evidence>
<evidence type="ECO:0000256" key="1">
    <source>
        <dbReference type="ARBA" id="ARBA00006611"/>
    </source>
</evidence>
<evidence type="ECO:0000259" key="4">
    <source>
        <dbReference type="SMART" id="SM00382"/>
    </source>
</evidence>
<dbReference type="PANTHER" id="PTHR30258">
    <property type="entry name" value="TYPE II SECRETION SYSTEM PROTEIN GSPE-RELATED"/>
    <property type="match status" value="1"/>
</dbReference>
<comment type="similarity">
    <text evidence="1">Belongs to the GSP E family.</text>
</comment>
<protein>
    <submittedName>
        <fullName evidence="5">Type II secretion system protein E</fullName>
    </submittedName>
</protein>
<dbReference type="InterPro" id="IPR001482">
    <property type="entry name" value="T2SS/T4SS_dom"/>
</dbReference>
<dbReference type="InterPro" id="IPR037257">
    <property type="entry name" value="T2SS_E_N_sf"/>
</dbReference>
<evidence type="ECO:0000256" key="2">
    <source>
        <dbReference type="ARBA" id="ARBA00022741"/>
    </source>
</evidence>
<dbReference type="InterPro" id="IPR027417">
    <property type="entry name" value="P-loop_NTPase"/>
</dbReference>
<dbReference type="PANTHER" id="PTHR30258:SF1">
    <property type="entry name" value="PROTEIN TRANSPORT PROTEIN HOFB HOMOLOG"/>
    <property type="match status" value="1"/>
</dbReference>
<dbReference type="EMBL" id="LCAP01000004">
    <property type="protein sequence ID" value="KKR91579.1"/>
    <property type="molecule type" value="Genomic_DNA"/>
</dbReference>
<keyword evidence="2" id="KW-0547">Nucleotide-binding</keyword>
<dbReference type="CDD" id="cd01129">
    <property type="entry name" value="PulE-GspE-like"/>
    <property type="match status" value="1"/>
</dbReference>
<dbReference type="SMART" id="SM00382">
    <property type="entry name" value="AAA"/>
    <property type="match status" value="1"/>
</dbReference>
<dbReference type="SUPFAM" id="SSF160246">
    <property type="entry name" value="EspE N-terminal domain-like"/>
    <property type="match status" value="1"/>
</dbReference>
<name>A0A0G0US30_9BACT</name>
<dbReference type="FunFam" id="3.30.450.90:FF:000001">
    <property type="entry name" value="Type II secretion system ATPase GspE"/>
    <property type="match status" value="1"/>
</dbReference>
<dbReference type="SUPFAM" id="SSF52540">
    <property type="entry name" value="P-loop containing nucleoside triphosphate hydrolases"/>
    <property type="match status" value="1"/>
</dbReference>
<accession>A0A0G0US30</accession>
<comment type="caution">
    <text evidence="5">The sequence shown here is derived from an EMBL/GenBank/DDBJ whole genome shotgun (WGS) entry which is preliminary data.</text>
</comment>
<dbReference type="Gene3D" id="3.40.50.300">
    <property type="entry name" value="P-loop containing nucleotide triphosphate hydrolases"/>
    <property type="match status" value="1"/>
</dbReference>
<dbReference type="AlphaFoldDB" id="A0A0G0US30"/>
<dbReference type="Gene3D" id="3.30.450.90">
    <property type="match status" value="1"/>
</dbReference>
<dbReference type="InterPro" id="IPR007831">
    <property type="entry name" value="T2SS_GspE_N"/>
</dbReference>
<feature type="domain" description="AAA+ ATPase" evidence="4">
    <location>
        <begin position="310"/>
        <end position="431"/>
    </location>
</feature>
<dbReference type="InterPro" id="IPR003593">
    <property type="entry name" value="AAA+_ATPase"/>
</dbReference>
<reference evidence="5 6" key="1">
    <citation type="journal article" date="2015" name="Nature">
        <title>rRNA introns, odd ribosomes, and small enigmatic genomes across a large radiation of phyla.</title>
        <authorList>
            <person name="Brown C.T."/>
            <person name="Hug L.A."/>
            <person name="Thomas B.C."/>
            <person name="Sharon I."/>
            <person name="Castelle C.J."/>
            <person name="Singh A."/>
            <person name="Wilkins M.J."/>
            <person name="Williams K.H."/>
            <person name="Banfield J.F."/>
        </authorList>
    </citation>
    <scope>NUCLEOTIDE SEQUENCE [LARGE SCALE GENOMIC DNA]</scope>
</reference>
<dbReference type="Pfam" id="PF05157">
    <property type="entry name" value="MshEN"/>
    <property type="match status" value="1"/>
</dbReference>
<dbReference type="Proteomes" id="UP000034190">
    <property type="component" value="Unassembled WGS sequence"/>
</dbReference>
<proteinExistence type="inferred from homology"/>
<organism evidence="5 6">
    <name type="scientific">Candidatus Falkowbacteria bacterium GW2011_GWA2_41_14</name>
    <dbReference type="NCBI Taxonomy" id="1618635"/>
    <lineage>
        <taxon>Bacteria</taxon>
        <taxon>Candidatus Falkowiibacteriota</taxon>
    </lineage>
</organism>
<dbReference type="FunFam" id="3.40.50.300:FF:000398">
    <property type="entry name" value="Type IV pilus assembly ATPase PilB"/>
    <property type="match status" value="1"/>
</dbReference>
<evidence type="ECO:0000256" key="3">
    <source>
        <dbReference type="ARBA" id="ARBA00022840"/>
    </source>
</evidence>
<keyword evidence="3" id="KW-0067">ATP-binding</keyword>
<dbReference type="GO" id="GO:0005886">
    <property type="term" value="C:plasma membrane"/>
    <property type="evidence" value="ECO:0007669"/>
    <property type="project" value="TreeGrafter"/>
</dbReference>
<dbReference type="GO" id="GO:0005524">
    <property type="term" value="F:ATP binding"/>
    <property type="evidence" value="ECO:0007669"/>
    <property type="project" value="UniProtKB-KW"/>
</dbReference>
<sequence length="578" mass="65389">MISNKKIHSIIVTQKILENEQLAPLIKETEEKNSSLADTIIQHKLLSEESLYQAVSEGLGIPYTNLQDKTVRQDVLFLIPEPIARTHDIIAFDQTEKELLIATTDPDNIQTFDFLEKHLNTHLIIHLTSPSALQTALNQYHSNIETAFDDITKTEKETNNETGDKRSLQELAQDVPVIRIVNTLLEYAIFENASDIHIEPLEKETIVRYRIDGILRQVMSLPKQAHSGICARIKILSNLKLDEHRLPQDGRFKIETKEYKISFRVSTIPVYDGEKIVMRLLNEDNQRLHLIDLGLNVAQLEIVQRNIEKPHGMILVTGPTGSGKTTTLYAMLNTLNKPEVNISTIEDPIEYRMEHINQCQTNAKIGFSFAAGLRALLRQDPNIIMVGEIRDKETAEIAVTAAMTGHLLLSTLHTNEAAATLPRLLDMGVEPFLISSTTNVIIAQRLVRKICQHCITSYNIEKDTMKQLEQRFNMPNLLHAMAEHGAILSDKEEFSSLLFYRGTGCKKCHESGYRGRIGIYEILEITNPIKKLILQRAPTEDIRSATIEQQMLTLLQDGFIKAKAGVTTIEEVLRVSKE</sequence>
<dbReference type="GO" id="GO:0016887">
    <property type="term" value="F:ATP hydrolysis activity"/>
    <property type="evidence" value="ECO:0007669"/>
    <property type="project" value="TreeGrafter"/>
</dbReference>
<gene>
    <name evidence="5" type="ORF">UU43_C0004G0027</name>
</gene>
<evidence type="ECO:0000313" key="5">
    <source>
        <dbReference type="EMBL" id="KKR91579.1"/>
    </source>
</evidence>
<dbReference type="Gene3D" id="3.30.300.160">
    <property type="entry name" value="Type II secretion system, protein E, N-terminal domain"/>
    <property type="match status" value="1"/>
</dbReference>
<dbReference type="Pfam" id="PF00437">
    <property type="entry name" value="T2SSE"/>
    <property type="match status" value="1"/>
</dbReference>